<dbReference type="EMBL" id="PZQS01000005">
    <property type="protein sequence ID" value="PVD29613.1"/>
    <property type="molecule type" value="Genomic_DNA"/>
</dbReference>
<reference evidence="10 11" key="1">
    <citation type="submission" date="2018-04" db="EMBL/GenBank/DDBJ databases">
        <title>The genome of golden apple snail Pomacea canaliculata provides insight into stress tolerance and invasive adaptation.</title>
        <authorList>
            <person name="Liu C."/>
            <person name="Liu B."/>
            <person name="Ren Y."/>
            <person name="Zhang Y."/>
            <person name="Wang H."/>
            <person name="Li S."/>
            <person name="Jiang F."/>
            <person name="Yin L."/>
            <person name="Zhang G."/>
            <person name="Qian W."/>
            <person name="Fan W."/>
        </authorList>
    </citation>
    <scope>NUCLEOTIDE SEQUENCE [LARGE SCALE GENOMIC DNA]</scope>
    <source>
        <strain evidence="10">SZHN2017</strain>
        <tissue evidence="10">Muscle</tissue>
    </source>
</reference>
<keyword evidence="11" id="KW-1185">Reference proteome</keyword>
<dbReference type="SUPFAM" id="SSF54556">
    <property type="entry name" value="Chitinase insertion domain"/>
    <property type="match status" value="1"/>
</dbReference>
<feature type="compositionally biased region" description="Basic residues" evidence="8">
    <location>
        <begin position="426"/>
        <end position="436"/>
    </location>
</feature>
<accession>A0A2T7P887</accession>
<evidence type="ECO:0000256" key="3">
    <source>
        <dbReference type="ARBA" id="ARBA00022801"/>
    </source>
</evidence>
<dbReference type="GO" id="GO:0004568">
    <property type="term" value="F:chitinase activity"/>
    <property type="evidence" value="ECO:0007669"/>
    <property type="project" value="UniProtKB-ARBA"/>
</dbReference>
<evidence type="ECO:0000256" key="8">
    <source>
        <dbReference type="SAM" id="MobiDB-lite"/>
    </source>
</evidence>
<evidence type="ECO:0000313" key="11">
    <source>
        <dbReference type="Proteomes" id="UP000245119"/>
    </source>
</evidence>
<keyword evidence="2" id="KW-0479">Metal-binding</keyword>
<dbReference type="InterPro" id="IPR011583">
    <property type="entry name" value="Chitinase_II/V-like_cat"/>
</dbReference>
<evidence type="ECO:0000256" key="4">
    <source>
        <dbReference type="ARBA" id="ARBA00022842"/>
    </source>
</evidence>
<comment type="similarity">
    <text evidence="1">Belongs to the 5'(3')-deoxyribonucleotidase family.</text>
</comment>
<dbReference type="PROSITE" id="PS01095">
    <property type="entry name" value="GH18_1"/>
    <property type="match status" value="1"/>
</dbReference>
<keyword evidence="5" id="KW-1015">Disulfide bond</keyword>
<dbReference type="GO" id="GO:0005975">
    <property type="term" value="P:carbohydrate metabolic process"/>
    <property type="evidence" value="ECO:0007669"/>
    <property type="project" value="InterPro"/>
</dbReference>
<protein>
    <recommendedName>
        <fullName evidence="9">GH18 domain-containing protein</fullName>
    </recommendedName>
</protein>
<dbReference type="Pfam" id="PF05761">
    <property type="entry name" value="5_nucleotid"/>
    <property type="match status" value="1"/>
</dbReference>
<dbReference type="SUPFAM" id="SSF51445">
    <property type="entry name" value="(Trans)glycosidases"/>
    <property type="match status" value="1"/>
</dbReference>
<name>A0A2T7P887_POMCA</name>
<dbReference type="FunFam" id="3.10.50.10:FF:000001">
    <property type="entry name" value="Chitinase 3-like 1"/>
    <property type="match status" value="1"/>
</dbReference>
<dbReference type="GO" id="GO:0046037">
    <property type="term" value="P:GMP metabolic process"/>
    <property type="evidence" value="ECO:0007669"/>
    <property type="project" value="UniProtKB-ARBA"/>
</dbReference>
<evidence type="ECO:0000256" key="7">
    <source>
        <dbReference type="RuleBase" id="RU000489"/>
    </source>
</evidence>
<gene>
    <name evidence="10" type="ORF">C0Q70_08868</name>
</gene>
<dbReference type="SUPFAM" id="SSF56784">
    <property type="entry name" value="HAD-like"/>
    <property type="match status" value="1"/>
</dbReference>
<dbReference type="InterPro" id="IPR008380">
    <property type="entry name" value="HAD-SF_hydro_IG_5-nucl"/>
</dbReference>
<feature type="region of interest" description="Disordered" evidence="8">
    <location>
        <begin position="402"/>
        <end position="455"/>
    </location>
</feature>
<dbReference type="Gene3D" id="3.40.50.1000">
    <property type="entry name" value="HAD superfamily/HAD-like"/>
    <property type="match status" value="1"/>
</dbReference>
<evidence type="ECO:0000313" key="10">
    <source>
        <dbReference type="EMBL" id="PVD29613.1"/>
    </source>
</evidence>
<evidence type="ECO:0000259" key="9">
    <source>
        <dbReference type="PROSITE" id="PS51910"/>
    </source>
</evidence>
<feature type="compositionally biased region" description="Basic and acidic residues" evidence="8">
    <location>
        <begin position="415"/>
        <end position="425"/>
    </location>
</feature>
<dbReference type="InterPro" id="IPR023214">
    <property type="entry name" value="HAD_sf"/>
</dbReference>
<dbReference type="SMART" id="SM00636">
    <property type="entry name" value="Glyco_18"/>
    <property type="match status" value="1"/>
</dbReference>
<proteinExistence type="inferred from homology"/>
<keyword evidence="6 7" id="KW-0326">Glycosidase</keyword>
<keyword evidence="4" id="KW-0460">Magnesium</keyword>
<dbReference type="InterPro" id="IPR001223">
    <property type="entry name" value="Glyco_hydro18_cat"/>
</dbReference>
<keyword evidence="3 7" id="KW-0378">Hydrolase</keyword>
<comment type="caution">
    <text evidence="10">The sequence shown here is derived from an EMBL/GenBank/DDBJ whole genome shotgun (WGS) entry which is preliminary data.</text>
</comment>
<dbReference type="FunFam" id="3.40.50.1000:FF:000021">
    <property type="entry name" value="NT5C2 isoform 1"/>
    <property type="match status" value="1"/>
</dbReference>
<dbReference type="GO" id="GO:0008253">
    <property type="term" value="F:5'-nucleotidase activity"/>
    <property type="evidence" value="ECO:0007669"/>
    <property type="project" value="TreeGrafter"/>
</dbReference>
<evidence type="ECO:0000256" key="2">
    <source>
        <dbReference type="ARBA" id="ARBA00022723"/>
    </source>
</evidence>
<sequence length="876" mass="99222">MSPCSLGLWFDKTYGNLLKVDSYGNILVCAHGFYFLKPHEIAQLYPNKFIQLDDSRLYVLNTLFNLPETYMLACIIDYFATTKIGYARQTEGIDNGDLFMSYKSIFQDVRSAVDWVHFHGDLKSETLKNLEKYVHRDAQLPLLLNRMRKHGAKTVLITNSEYEYTDGGNKMHWISYWDCVVVDAKKPLFFADGTILRRVDRKTGALHIGHHKGPLQQGEVYSGGSCDVLSQLLGARGKDVLYIGDHIFGDILKSKKIKGWRTFLVIPELTQEVRVWTEKRDLFQQVTQLESALSDIYKFLDSSTEEKPDISKIQLSLREVAHKLDMSYGMLGSLFRSGSRQTFFAAQVIRYADIYASTFLNLLYYPFCYMFRAPAMLMPHEATVDHSSTAENTPVIFRQSIEENGVNDHPSPKRSRLDDGKDHVSRPRPSKPRKPTHQHDEDFDSDDSAGSSNTGESYVASYKECSVYLSLSSKHKRQLRQKLTKSWRSVIWRTDSMNRVGDYPAQQFRVVCYMSQWARYRKDPVTFHPEDIDTSLCTHFIYAFAVLDSSGVHIVPSEPSDLEMYQRWTALKREAPSAKFMLSVGGYAVGDEEFSTLVSNPNNVDSFAASTITLLRKYNFDGLDIDWEFPGDRGNPPEDKHRFTLLLQRLQTKFAEESRTTGKAQLILSAAISPSINQSTTSYELPDIANYVDFLNIMTYDMHGHWESQIGHHASLYPPAEDKTDSVDYLINYLLDSSVPRGKMNMGLPFYGRSFNVTDPTGTRVGSPASGAGAAGTYTGEEGVLAYHEICKLLTENPETVVASRLPGNAGAPFIVDGNRWTGYDDPTSIREKVDYMMKNGLGGLMIWTLDMDDFHGICGQGHYPLLRAIHEQIIG</sequence>
<dbReference type="PANTHER" id="PTHR12103">
    <property type="entry name" value="5'-NUCLEOTIDASE DOMAIN-CONTAINING"/>
    <property type="match status" value="1"/>
</dbReference>
<dbReference type="GO" id="GO:0008061">
    <property type="term" value="F:chitin binding"/>
    <property type="evidence" value="ECO:0007669"/>
    <property type="project" value="InterPro"/>
</dbReference>
<dbReference type="PROSITE" id="PS51910">
    <property type="entry name" value="GH18_2"/>
    <property type="match status" value="1"/>
</dbReference>
<dbReference type="InterPro" id="IPR017853">
    <property type="entry name" value="GH"/>
</dbReference>
<dbReference type="PANTHER" id="PTHR12103:SF15">
    <property type="entry name" value="CYTOSOLIC PURINE 5'-NUCLEOTIDASE"/>
    <property type="match status" value="1"/>
</dbReference>
<dbReference type="Gene3D" id="3.10.50.10">
    <property type="match status" value="1"/>
</dbReference>
<organism evidence="10 11">
    <name type="scientific">Pomacea canaliculata</name>
    <name type="common">Golden apple snail</name>
    <dbReference type="NCBI Taxonomy" id="400727"/>
    <lineage>
        <taxon>Eukaryota</taxon>
        <taxon>Metazoa</taxon>
        <taxon>Spiralia</taxon>
        <taxon>Lophotrochozoa</taxon>
        <taxon>Mollusca</taxon>
        <taxon>Gastropoda</taxon>
        <taxon>Caenogastropoda</taxon>
        <taxon>Architaenioglossa</taxon>
        <taxon>Ampullarioidea</taxon>
        <taxon>Ampullariidae</taxon>
        <taxon>Pomacea</taxon>
    </lineage>
</organism>
<evidence type="ECO:0000256" key="5">
    <source>
        <dbReference type="ARBA" id="ARBA00023157"/>
    </source>
</evidence>
<evidence type="ECO:0000256" key="1">
    <source>
        <dbReference type="ARBA" id="ARBA00009589"/>
    </source>
</evidence>
<dbReference type="OrthoDB" id="76388at2759"/>
<dbReference type="InterPro" id="IPR029070">
    <property type="entry name" value="Chitinase_insertion_sf"/>
</dbReference>
<dbReference type="GO" id="GO:0046872">
    <property type="term" value="F:metal ion binding"/>
    <property type="evidence" value="ECO:0007669"/>
    <property type="project" value="UniProtKB-KW"/>
</dbReference>
<dbReference type="NCBIfam" id="TIGR02244">
    <property type="entry name" value="HAD-IG-Ncltidse"/>
    <property type="match status" value="1"/>
</dbReference>
<evidence type="ECO:0000256" key="6">
    <source>
        <dbReference type="ARBA" id="ARBA00023295"/>
    </source>
</evidence>
<dbReference type="InterPro" id="IPR036412">
    <property type="entry name" value="HAD-like_sf"/>
</dbReference>
<feature type="domain" description="GH18" evidence="9">
    <location>
        <begin position="508"/>
        <end position="876"/>
    </location>
</feature>
<dbReference type="InterPro" id="IPR001579">
    <property type="entry name" value="Glyco_hydro_18_chit_AS"/>
</dbReference>
<dbReference type="Pfam" id="PF00704">
    <property type="entry name" value="Glyco_hydro_18"/>
    <property type="match status" value="1"/>
</dbReference>
<dbReference type="Gene3D" id="3.20.20.80">
    <property type="entry name" value="Glycosidases"/>
    <property type="match status" value="1"/>
</dbReference>
<dbReference type="Proteomes" id="UP000245119">
    <property type="component" value="Linkage Group LG5"/>
</dbReference>
<dbReference type="AlphaFoldDB" id="A0A2T7P887"/>
<dbReference type="GO" id="GO:0006032">
    <property type="term" value="P:chitin catabolic process"/>
    <property type="evidence" value="ECO:0007669"/>
    <property type="project" value="UniProtKB-ARBA"/>
</dbReference>